<accession>A0A6P8DBD0</accession>
<name>A0A6P8DBD0_PUNGR</name>
<dbReference type="AlphaFoldDB" id="A0A6P8DBD0"/>
<keyword evidence="1" id="KW-0732">Signal</keyword>
<feature type="chain" id="PRO_5028283291" evidence="1">
    <location>
        <begin position="45"/>
        <end position="119"/>
    </location>
</feature>
<evidence type="ECO:0000313" key="3">
    <source>
        <dbReference type="RefSeq" id="XP_031393920.1"/>
    </source>
</evidence>
<evidence type="ECO:0000256" key="1">
    <source>
        <dbReference type="SAM" id="SignalP"/>
    </source>
</evidence>
<reference evidence="2" key="1">
    <citation type="journal article" date="2020" name="Plant Biotechnol. J.">
        <title>The pomegranate (Punica granatum L.) draft genome dissects genetic divergence between soft- and hard-seeded cultivars.</title>
        <authorList>
            <person name="Luo X."/>
            <person name="Li H."/>
            <person name="Wu Z."/>
            <person name="Yao W."/>
            <person name="Zhao P."/>
            <person name="Cao D."/>
            <person name="Yu H."/>
            <person name="Li K."/>
            <person name="Poudel K."/>
            <person name="Zhao D."/>
            <person name="Zhang F."/>
            <person name="Xia X."/>
            <person name="Chen L."/>
            <person name="Wang Q."/>
            <person name="Jing D."/>
            <person name="Cao S."/>
        </authorList>
    </citation>
    <scope>NUCLEOTIDE SEQUENCE [LARGE SCALE GENOMIC DNA]</scope>
    <source>
        <strain evidence="2">cv. Tunisia</strain>
    </source>
</reference>
<dbReference type="Proteomes" id="UP000515151">
    <property type="component" value="Chromosome 4"/>
</dbReference>
<organism evidence="2 3">
    <name type="scientific">Punica granatum</name>
    <name type="common">Pomegranate</name>
    <dbReference type="NCBI Taxonomy" id="22663"/>
    <lineage>
        <taxon>Eukaryota</taxon>
        <taxon>Viridiplantae</taxon>
        <taxon>Streptophyta</taxon>
        <taxon>Embryophyta</taxon>
        <taxon>Tracheophyta</taxon>
        <taxon>Spermatophyta</taxon>
        <taxon>Magnoliopsida</taxon>
        <taxon>eudicotyledons</taxon>
        <taxon>Gunneridae</taxon>
        <taxon>Pentapetalae</taxon>
        <taxon>rosids</taxon>
        <taxon>malvids</taxon>
        <taxon>Myrtales</taxon>
        <taxon>Lythraceae</taxon>
        <taxon>Punica</taxon>
    </lineage>
</organism>
<keyword evidence="2" id="KW-1185">Reference proteome</keyword>
<feature type="signal peptide" evidence="1">
    <location>
        <begin position="1"/>
        <end position="44"/>
    </location>
</feature>
<reference evidence="3" key="2">
    <citation type="submission" date="2025-08" db="UniProtKB">
        <authorList>
            <consortium name="RefSeq"/>
        </authorList>
    </citation>
    <scope>IDENTIFICATION</scope>
    <source>
        <tissue evidence="3">Leaf</tissue>
    </source>
</reference>
<evidence type="ECO:0000313" key="2">
    <source>
        <dbReference type="Proteomes" id="UP000515151"/>
    </source>
</evidence>
<dbReference type="OrthoDB" id="1855047at2759"/>
<sequence length="119" mass="13421">MGLNLLPSWSVRHQLKQQKEMEKKAPLLAILMIFLLVTIMRAEASCPSYGSECSGCITERMKYGCPRCRPLLKCMARCLWGGRSRALCTKRCDCNSSKGKPRLSDCKKCMSKCRCSCMS</sequence>
<gene>
    <name evidence="3" type="primary">LOC116205447</name>
</gene>
<proteinExistence type="predicted"/>
<protein>
    <submittedName>
        <fullName evidence="3">Uncharacterized protein LOC116205447</fullName>
    </submittedName>
</protein>
<dbReference type="RefSeq" id="XP_031393920.1">
    <property type="nucleotide sequence ID" value="XM_031538060.1"/>
</dbReference>
<dbReference type="GeneID" id="116205447"/>